<dbReference type="Proteomes" id="UP000252733">
    <property type="component" value="Unassembled WGS sequence"/>
</dbReference>
<feature type="domain" description="Thiamine pyrophosphate enzyme TPP-binding" evidence="7">
    <location>
        <begin position="415"/>
        <end position="541"/>
    </location>
</feature>
<keyword evidence="1 6" id="KW-0808">Transferase</keyword>
<evidence type="ECO:0000256" key="5">
    <source>
        <dbReference type="ARBA" id="ARBA00023211"/>
    </source>
</evidence>
<comment type="cofactor">
    <cofactor evidence="6">
        <name>Mg(2+)</name>
        <dbReference type="ChEBI" id="CHEBI:18420"/>
    </cofactor>
    <cofactor evidence="6">
        <name>Mn(2+)</name>
        <dbReference type="ChEBI" id="CHEBI:29035"/>
    </cofactor>
</comment>
<dbReference type="HAMAP" id="MF_01659">
    <property type="entry name" value="MenD"/>
    <property type="match status" value="1"/>
</dbReference>
<feature type="domain" description="Thiamine pyrophosphate enzyme N-terminal TPP-binding" evidence="8">
    <location>
        <begin position="10"/>
        <end position="122"/>
    </location>
</feature>
<comment type="caution">
    <text evidence="9">The sequence shown here is derived from an EMBL/GenBank/DDBJ whole genome shotgun (WGS) entry which is preliminary data.</text>
</comment>
<gene>
    <name evidence="6" type="primary">menD</name>
    <name evidence="9" type="ORF">DFO77_1339</name>
</gene>
<evidence type="ECO:0000256" key="2">
    <source>
        <dbReference type="ARBA" id="ARBA00022723"/>
    </source>
</evidence>
<comment type="function">
    <text evidence="6">Catalyzes the thiamine diphosphate-dependent decarboxylation of 2-oxoglutarate and the subsequent addition of the resulting succinic semialdehyde-thiamine pyrophosphate anion to isochorismate to yield 2-succinyl-5-enolpyruvyl-6-hydroxy-3-cyclohexene-1-carboxylate (SEPHCHC).</text>
</comment>
<comment type="pathway">
    <text evidence="6">Quinol/quinone metabolism; menaquinone biosynthesis.</text>
</comment>
<dbReference type="CDD" id="cd07037">
    <property type="entry name" value="TPP_PYR_MenD"/>
    <property type="match status" value="1"/>
</dbReference>
<keyword evidence="10" id="KW-1185">Reference proteome</keyword>
<evidence type="ECO:0000256" key="1">
    <source>
        <dbReference type="ARBA" id="ARBA00022679"/>
    </source>
</evidence>
<dbReference type="UniPathway" id="UPA00079"/>
<dbReference type="Gene3D" id="3.40.50.970">
    <property type="match status" value="2"/>
</dbReference>
<accession>A0A368UJW3</accession>
<dbReference type="InterPro" id="IPR012001">
    <property type="entry name" value="Thiamin_PyroP_enz_TPP-bd_dom"/>
</dbReference>
<dbReference type="NCBIfam" id="TIGR00173">
    <property type="entry name" value="menD"/>
    <property type="match status" value="1"/>
</dbReference>
<evidence type="ECO:0000259" key="8">
    <source>
        <dbReference type="Pfam" id="PF02776"/>
    </source>
</evidence>
<evidence type="ECO:0000313" key="9">
    <source>
        <dbReference type="EMBL" id="RCW28956.1"/>
    </source>
</evidence>
<dbReference type="Gene3D" id="3.40.50.1220">
    <property type="entry name" value="TPP-binding domain"/>
    <property type="match status" value="1"/>
</dbReference>
<dbReference type="GO" id="GO:0030976">
    <property type="term" value="F:thiamine pyrophosphate binding"/>
    <property type="evidence" value="ECO:0007669"/>
    <property type="project" value="UniProtKB-UniRule"/>
</dbReference>
<dbReference type="UniPathway" id="UPA01057">
    <property type="reaction ID" value="UER00164"/>
</dbReference>
<keyword evidence="2 6" id="KW-0479">Metal-binding</keyword>
<dbReference type="RefSeq" id="WP_114437983.1">
    <property type="nucleotide sequence ID" value="NZ_QPIZ01000033.1"/>
</dbReference>
<dbReference type="EMBL" id="QPIZ01000033">
    <property type="protein sequence ID" value="RCW28956.1"/>
    <property type="molecule type" value="Genomic_DNA"/>
</dbReference>
<reference evidence="9 10" key="1">
    <citation type="submission" date="2018-07" db="EMBL/GenBank/DDBJ databases">
        <title>Freshwater and sediment microbial communities from various areas in North America, analyzing microbe dynamics in response to fracking.</title>
        <authorList>
            <person name="Lamendella R."/>
        </authorList>
    </citation>
    <scope>NUCLEOTIDE SEQUENCE [LARGE SCALE GENOMIC DNA]</scope>
    <source>
        <strain evidence="9 10">160A</strain>
    </source>
</reference>
<dbReference type="PANTHER" id="PTHR42916:SF1">
    <property type="entry name" value="PROTEIN PHYLLO, CHLOROPLASTIC"/>
    <property type="match status" value="1"/>
</dbReference>
<dbReference type="PANTHER" id="PTHR42916">
    <property type="entry name" value="2-SUCCINYL-5-ENOLPYRUVYL-6-HYDROXY-3-CYCLOHEXENE-1-CARBOXYLATE SYNTHASE"/>
    <property type="match status" value="1"/>
</dbReference>
<comment type="subunit">
    <text evidence="6">Homodimer.</text>
</comment>
<sequence length="562" mass="63016">MRQSISDKTVVYHIIEHCYSHGVRHVIISPGSRNAPLIISFPASKKFTCLTIVDERSAAYFALGLARETNLPVALICTSGTAALNYTPAISEAFYQQIPLIAITADRPPEYVDQADGQTIRQQGIFSNFVRYECQMPVGDLASDDRWLVDRRLNEAFKNALGAVRGPVHINVPFREPLYETIDAGTLPQPSIVPVAQGASVNEVLLDDLHFELSQYRKVMFLVGATVPDSDLKRLVAGLVAKGVVVITENLSNLPEEGTFGNTDRLLEGFDAEDPAFTPDLLITLDIPVLSKKLKQRLRKYSPRAHWHFSNQEILIDTYQCLTRQIPADAVEILGELVTRMKQLSSDYAEIFENAKQKVRRRHYEYLEGLGWCDLKVFEQISRKMPGLQQIHLANSTPVRYGQLFDWDETCVFFSNRGTSGIDGCVSTAAGAAYKADQPVTLISGDLGFMYDTNGLWHRYLPSTFRVIVINNGGGGIFRFIPGPSKTEELEPYFEARGNHQCRGIAETFGLQYYAAGNSDELDQILEHFWSDKGRPALLEIFTPGQENGEILREYFSYLRGR</sequence>
<evidence type="ECO:0000259" key="7">
    <source>
        <dbReference type="Pfam" id="PF02775"/>
    </source>
</evidence>
<evidence type="ECO:0000256" key="3">
    <source>
        <dbReference type="ARBA" id="ARBA00022842"/>
    </source>
</evidence>
<name>A0A368UJW3_9BACT</name>
<dbReference type="Pfam" id="PF02776">
    <property type="entry name" value="TPP_enzyme_N"/>
    <property type="match status" value="1"/>
</dbReference>
<dbReference type="InterPro" id="IPR011766">
    <property type="entry name" value="TPP_enzyme_TPP-bd"/>
</dbReference>
<dbReference type="EC" id="2.2.1.9" evidence="6"/>
<dbReference type="InterPro" id="IPR004433">
    <property type="entry name" value="MenaQ_synth_MenD"/>
</dbReference>
<keyword evidence="4 6" id="KW-0786">Thiamine pyrophosphate</keyword>
<dbReference type="GO" id="GO:0030145">
    <property type="term" value="F:manganese ion binding"/>
    <property type="evidence" value="ECO:0007669"/>
    <property type="project" value="UniProtKB-UniRule"/>
</dbReference>
<comment type="cofactor">
    <cofactor evidence="6">
        <name>thiamine diphosphate</name>
        <dbReference type="ChEBI" id="CHEBI:58937"/>
    </cofactor>
    <text evidence="6">Binds 1 thiamine pyrophosphate per subunit.</text>
</comment>
<dbReference type="AlphaFoldDB" id="A0A368UJW3"/>
<evidence type="ECO:0000256" key="6">
    <source>
        <dbReference type="HAMAP-Rule" id="MF_01659"/>
    </source>
</evidence>
<dbReference type="CDD" id="cd02009">
    <property type="entry name" value="TPP_SHCHC_synthase"/>
    <property type="match status" value="1"/>
</dbReference>
<keyword evidence="3 6" id="KW-0460">Magnesium</keyword>
<dbReference type="Pfam" id="PF02775">
    <property type="entry name" value="TPP_enzyme_C"/>
    <property type="match status" value="1"/>
</dbReference>
<dbReference type="GO" id="GO:0000287">
    <property type="term" value="F:magnesium ion binding"/>
    <property type="evidence" value="ECO:0007669"/>
    <property type="project" value="UniProtKB-UniRule"/>
</dbReference>
<dbReference type="GO" id="GO:0070204">
    <property type="term" value="F:2-succinyl-5-enolpyruvyl-6-hydroxy-3-cyclohexene-1-carboxylic-acid synthase activity"/>
    <property type="evidence" value="ECO:0007669"/>
    <property type="project" value="UniProtKB-UniRule"/>
</dbReference>
<protein>
    <recommendedName>
        <fullName evidence="6">2-succinyl-5-enolpyruvyl-6-hydroxy-3-cyclohexene-1-carboxylate synthase</fullName>
        <shortName evidence="6">SEPHCHC synthase</shortName>
        <ecNumber evidence="6">2.2.1.9</ecNumber>
    </recommendedName>
    <alternativeName>
        <fullName evidence="6">Menaquinone biosynthesis protein MenD</fullName>
    </alternativeName>
</protein>
<comment type="similarity">
    <text evidence="6">Belongs to the TPP enzyme family. MenD subfamily.</text>
</comment>
<dbReference type="InterPro" id="IPR029061">
    <property type="entry name" value="THDP-binding"/>
</dbReference>
<proteinExistence type="inferred from homology"/>
<comment type="catalytic activity">
    <reaction evidence="6">
        <text>isochorismate + 2-oxoglutarate + H(+) = 5-enolpyruvoyl-6-hydroxy-2-succinyl-cyclohex-3-ene-1-carboxylate + CO2</text>
        <dbReference type="Rhea" id="RHEA:25593"/>
        <dbReference type="ChEBI" id="CHEBI:15378"/>
        <dbReference type="ChEBI" id="CHEBI:16526"/>
        <dbReference type="ChEBI" id="CHEBI:16810"/>
        <dbReference type="ChEBI" id="CHEBI:29780"/>
        <dbReference type="ChEBI" id="CHEBI:58818"/>
        <dbReference type="EC" id="2.2.1.9"/>
    </reaction>
</comment>
<organism evidence="9 10">
    <name type="scientific">Marinilabilia salmonicolor</name>
    <dbReference type="NCBI Taxonomy" id="989"/>
    <lineage>
        <taxon>Bacteria</taxon>
        <taxon>Pseudomonadati</taxon>
        <taxon>Bacteroidota</taxon>
        <taxon>Bacteroidia</taxon>
        <taxon>Marinilabiliales</taxon>
        <taxon>Marinilabiliaceae</taxon>
        <taxon>Marinilabilia</taxon>
    </lineage>
</organism>
<dbReference type="GO" id="GO:0009234">
    <property type="term" value="P:menaquinone biosynthetic process"/>
    <property type="evidence" value="ECO:0007669"/>
    <property type="project" value="UniProtKB-UniRule"/>
</dbReference>
<evidence type="ECO:0000256" key="4">
    <source>
        <dbReference type="ARBA" id="ARBA00023052"/>
    </source>
</evidence>
<keyword evidence="5 6" id="KW-0464">Manganese</keyword>
<dbReference type="PIRSF" id="PIRSF004983">
    <property type="entry name" value="MenD"/>
    <property type="match status" value="1"/>
</dbReference>
<comment type="pathway">
    <text evidence="6">Quinol/quinone metabolism; 1,4-dihydroxy-2-naphthoate biosynthesis; 1,4-dihydroxy-2-naphthoate from chorismate: step 2/7.</text>
</comment>
<evidence type="ECO:0000313" key="10">
    <source>
        <dbReference type="Proteomes" id="UP000252733"/>
    </source>
</evidence>
<dbReference type="SUPFAM" id="SSF52518">
    <property type="entry name" value="Thiamin diphosphate-binding fold (THDP-binding)"/>
    <property type="match status" value="2"/>
</dbReference>
<keyword evidence="6" id="KW-0474">Menaquinone biosynthesis</keyword>